<name>A0A8S5TGN1_9CAUD</name>
<dbReference type="EMBL" id="BK032823">
    <property type="protein sequence ID" value="DAF62401.1"/>
    <property type="molecule type" value="Genomic_DNA"/>
</dbReference>
<keyword evidence="1" id="KW-0812">Transmembrane</keyword>
<organism evidence="2">
    <name type="scientific">Myoviridae sp. ctIty1</name>
    <dbReference type="NCBI Taxonomy" id="2827673"/>
    <lineage>
        <taxon>Viruses</taxon>
        <taxon>Duplodnaviria</taxon>
        <taxon>Heunggongvirae</taxon>
        <taxon>Uroviricota</taxon>
        <taxon>Caudoviricetes</taxon>
    </lineage>
</organism>
<sequence length="55" mass="6650">MLKYNQFRIWINFHILNIFLVIYYSSDEIVFSVTQLKSDKLTLFTKTKRFSPSLT</sequence>
<evidence type="ECO:0000313" key="2">
    <source>
        <dbReference type="EMBL" id="DAF62401.1"/>
    </source>
</evidence>
<protein>
    <submittedName>
        <fullName evidence="2">Uncharacterized protein</fullName>
    </submittedName>
</protein>
<keyword evidence="1" id="KW-0472">Membrane</keyword>
<reference evidence="2" key="1">
    <citation type="journal article" date="2021" name="Proc. Natl. Acad. Sci. U.S.A.">
        <title>A Catalog of Tens of Thousands of Viruses from Human Metagenomes Reveals Hidden Associations with Chronic Diseases.</title>
        <authorList>
            <person name="Tisza M.J."/>
            <person name="Buck C.B."/>
        </authorList>
    </citation>
    <scope>NUCLEOTIDE SEQUENCE</scope>
    <source>
        <strain evidence="2">CtIty1</strain>
    </source>
</reference>
<evidence type="ECO:0000256" key="1">
    <source>
        <dbReference type="SAM" id="Phobius"/>
    </source>
</evidence>
<proteinExistence type="predicted"/>
<keyword evidence="1" id="KW-1133">Transmembrane helix</keyword>
<feature type="transmembrane region" description="Helical" evidence="1">
    <location>
        <begin position="7"/>
        <end position="26"/>
    </location>
</feature>
<accession>A0A8S5TGN1</accession>